<evidence type="ECO:0008006" key="3">
    <source>
        <dbReference type="Google" id="ProtNLM"/>
    </source>
</evidence>
<dbReference type="RefSeq" id="WP_089304118.1">
    <property type="nucleotide sequence ID" value="NZ_FZOO01000001.1"/>
</dbReference>
<dbReference type="Pfam" id="PF18845">
    <property type="entry name" value="baeRF_family3"/>
    <property type="match status" value="1"/>
</dbReference>
<dbReference type="EMBL" id="FZOO01000001">
    <property type="protein sequence ID" value="SNS06513.1"/>
    <property type="molecule type" value="Genomic_DNA"/>
</dbReference>
<dbReference type="Proteomes" id="UP000198373">
    <property type="component" value="Unassembled WGS sequence"/>
</dbReference>
<gene>
    <name evidence="1" type="ORF">SAMN06893096_101652</name>
</gene>
<protein>
    <recommendedName>
        <fullName evidence="3">Peptide chain release factor 1 (ERF1)</fullName>
    </recommendedName>
</protein>
<accession>A0A239BHK0</accession>
<keyword evidence="2" id="KW-1185">Reference proteome</keyword>
<proteinExistence type="predicted"/>
<evidence type="ECO:0000313" key="2">
    <source>
        <dbReference type="Proteomes" id="UP000198373"/>
    </source>
</evidence>
<sequence>MTGAPPRADWPTPEQVLLLQSVRADPCVSLLASTRPAPRMTEADAATLERLAADATVRLAGDGRVGSDLAGALAETVARARSGPTGRGIAVFVNPVVREVVRLPVPVTDRVVVDPTFATRDLVRTLHRTPRHLVLLLSDREARLLEGVAEDLRPPPRSPFPLVADGVSRDAFLRRVDQALATHRRLHPAPLVLVGAERTVTRFRRLSRDLDRLAGTVTGSLLRAPLPDLVPREREVLDAYLLSRQDEALALLDRRRSRAAVVEGIDAVWLAARCERPEMLAVEEGFTYPARLSADGDFLTPAADVDHPDVVDDLVDEVIETVLLRGGWVALVTDGALAGRGRVALTVR</sequence>
<dbReference type="AlphaFoldDB" id="A0A239BHK0"/>
<reference evidence="2" key="1">
    <citation type="submission" date="2017-06" db="EMBL/GenBank/DDBJ databases">
        <authorList>
            <person name="Varghese N."/>
            <person name="Submissions S."/>
        </authorList>
    </citation>
    <scope>NUCLEOTIDE SEQUENCE [LARGE SCALE GENOMIC DNA]</scope>
    <source>
        <strain evidence="2">DSM 46839</strain>
    </source>
</reference>
<organism evidence="1 2">
    <name type="scientific">Geodermatophilus pulveris</name>
    <dbReference type="NCBI Taxonomy" id="1564159"/>
    <lineage>
        <taxon>Bacteria</taxon>
        <taxon>Bacillati</taxon>
        <taxon>Actinomycetota</taxon>
        <taxon>Actinomycetes</taxon>
        <taxon>Geodermatophilales</taxon>
        <taxon>Geodermatophilaceae</taxon>
        <taxon>Geodermatophilus</taxon>
    </lineage>
</organism>
<dbReference type="InterPro" id="IPR041289">
    <property type="entry name" value="Bact_RF_family3"/>
</dbReference>
<evidence type="ECO:0000313" key="1">
    <source>
        <dbReference type="EMBL" id="SNS06513.1"/>
    </source>
</evidence>
<dbReference type="OrthoDB" id="242138at2"/>
<name>A0A239BHK0_9ACTN</name>